<sequence>MRRAFLTSTELFFRLRSTHFPGNSQWENKLHLTGSRTGNSRSKNCCSLSNNEPPEEPYLGLGLNVSKQAPAQHSSSSSLQHCSHWSSFQMPTLDTRTVRPLAAMNRPVLPILWLSVRSRAGHGFSSHRVSFWHPDSATFAQRFRSPARLDGFSTNVVLDLKCGPTHGLVMFSSDSGGVRGAVYATRFSQRSRSGDGNDDNFQYMNQIYLIATSSDSEALRRQTLAVSPLVRFGRGICRYAASYEFNFLLRSARQRGFSTTLVSDFKLDGKDTDNHLNFWCMHVLAFDTFQVNHPVYGKAH</sequence>
<feature type="region of interest" description="Disordered" evidence="1">
    <location>
        <begin position="26"/>
        <end position="50"/>
    </location>
</feature>
<dbReference type="Proteomes" id="UP001221142">
    <property type="component" value="Unassembled WGS sequence"/>
</dbReference>
<comment type="caution">
    <text evidence="2">The sequence shown here is derived from an EMBL/GenBank/DDBJ whole genome shotgun (WGS) entry which is preliminary data.</text>
</comment>
<dbReference type="EMBL" id="JARKIF010000004">
    <property type="protein sequence ID" value="KAJ7641832.1"/>
    <property type="molecule type" value="Genomic_DNA"/>
</dbReference>
<accession>A0AAD7CAD4</accession>
<evidence type="ECO:0000256" key="1">
    <source>
        <dbReference type="SAM" id="MobiDB-lite"/>
    </source>
</evidence>
<organism evidence="2 3">
    <name type="scientific">Roridomyces roridus</name>
    <dbReference type="NCBI Taxonomy" id="1738132"/>
    <lineage>
        <taxon>Eukaryota</taxon>
        <taxon>Fungi</taxon>
        <taxon>Dikarya</taxon>
        <taxon>Basidiomycota</taxon>
        <taxon>Agaricomycotina</taxon>
        <taxon>Agaricomycetes</taxon>
        <taxon>Agaricomycetidae</taxon>
        <taxon>Agaricales</taxon>
        <taxon>Marasmiineae</taxon>
        <taxon>Mycenaceae</taxon>
        <taxon>Roridomyces</taxon>
    </lineage>
</organism>
<evidence type="ECO:0000313" key="2">
    <source>
        <dbReference type="EMBL" id="KAJ7641832.1"/>
    </source>
</evidence>
<feature type="compositionally biased region" description="Polar residues" evidence="1">
    <location>
        <begin position="34"/>
        <end position="50"/>
    </location>
</feature>
<evidence type="ECO:0000313" key="3">
    <source>
        <dbReference type="Proteomes" id="UP001221142"/>
    </source>
</evidence>
<keyword evidence="3" id="KW-1185">Reference proteome</keyword>
<dbReference type="AlphaFoldDB" id="A0AAD7CAD4"/>
<protein>
    <submittedName>
        <fullName evidence="2">Uncharacterized protein</fullName>
    </submittedName>
</protein>
<gene>
    <name evidence="2" type="ORF">FB45DRAFT_862917</name>
</gene>
<proteinExistence type="predicted"/>
<name>A0AAD7CAD4_9AGAR</name>
<reference evidence="2" key="1">
    <citation type="submission" date="2023-03" db="EMBL/GenBank/DDBJ databases">
        <title>Massive genome expansion in bonnet fungi (Mycena s.s.) driven by repeated elements and novel gene families across ecological guilds.</title>
        <authorList>
            <consortium name="Lawrence Berkeley National Laboratory"/>
            <person name="Harder C.B."/>
            <person name="Miyauchi S."/>
            <person name="Viragh M."/>
            <person name="Kuo A."/>
            <person name="Thoen E."/>
            <person name="Andreopoulos B."/>
            <person name="Lu D."/>
            <person name="Skrede I."/>
            <person name="Drula E."/>
            <person name="Henrissat B."/>
            <person name="Morin E."/>
            <person name="Kohler A."/>
            <person name="Barry K."/>
            <person name="LaButti K."/>
            <person name="Morin E."/>
            <person name="Salamov A."/>
            <person name="Lipzen A."/>
            <person name="Mereny Z."/>
            <person name="Hegedus B."/>
            <person name="Baldrian P."/>
            <person name="Stursova M."/>
            <person name="Weitz H."/>
            <person name="Taylor A."/>
            <person name="Grigoriev I.V."/>
            <person name="Nagy L.G."/>
            <person name="Martin F."/>
            <person name="Kauserud H."/>
        </authorList>
    </citation>
    <scope>NUCLEOTIDE SEQUENCE</scope>
    <source>
        <strain evidence="2">9284</strain>
    </source>
</reference>